<sequence>MNRTVERLRAELEPFWRQPSYEPNVDDLRVPTVDSEFAALSMSNISTSDVEALPLVSDDFGRVRKFIACHWGTLDSQDVHTKTTRSVSYRCSCIETARLPGRKRPRSDRTRPHYSYDAFTSDFISAAELRHVMTNLGEKLTDEEVDEMIREADIDGDGQVNYE</sequence>
<dbReference type="InterPro" id="IPR002048">
    <property type="entry name" value="EF_hand_dom"/>
</dbReference>
<comment type="caution">
    <text evidence="4">The sequence shown here is derived from an EMBL/GenBank/DDBJ whole genome shotgun (WGS) entry which is preliminary data.</text>
</comment>
<evidence type="ECO:0000256" key="2">
    <source>
        <dbReference type="ARBA" id="ARBA00022837"/>
    </source>
</evidence>
<feature type="non-terminal residue" evidence="4">
    <location>
        <position position="163"/>
    </location>
</feature>
<dbReference type="PROSITE" id="PS50222">
    <property type="entry name" value="EF_HAND_2"/>
    <property type="match status" value="1"/>
</dbReference>
<dbReference type="InParanoid" id="A0A1V9XEW7"/>
<proteinExistence type="predicted"/>
<keyword evidence="1" id="KW-0677">Repeat</keyword>
<evidence type="ECO:0000313" key="5">
    <source>
        <dbReference type="Proteomes" id="UP000192247"/>
    </source>
</evidence>
<accession>A0A1V9XEW7</accession>
<evidence type="ECO:0000256" key="1">
    <source>
        <dbReference type="ARBA" id="ARBA00022737"/>
    </source>
</evidence>
<dbReference type="OrthoDB" id="26525at2759"/>
<evidence type="ECO:0000313" key="4">
    <source>
        <dbReference type="EMBL" id="OQR72087.1"/>
    </source>
</evidence>
<dbReference type="CDD" id="cd00051">
    <property type="entry name" value="EFh"/>
    <property type="match status" value="1"/>
</dbReference>
<protein>
    <submittedName>
        <fullName evidence="4">Calmodulin mutant SYNCAM64B-like</fullName>
    </submittedName>
</protein>
<keyword evidence="5" id="KW-1185">Reference proteome</keyword>
<dbReference type="PANTHER" id="PTHR23050">
    <property type="entry name" value="CALCIUM BINDING PROTEIN"/>
    <property type="match status" value="1"/>
</dbReference>
<dbReference type="GO" id="GO:0005509">
    <property type="term" value="F:calcium ion binding"/>
    <property type="evidence" value="ECO:0007669"/>
    <property type="project" value="InterPro"/>
</dbReference>
<dbReference type="Gene3D" id="1.10.238.10">
    <property type="entry name" value="EF-hand"/>
    <property type="match status" value="1"/>
</dbReference>
<organism evidence="4 5">
    <name type="scientific">Tropilaelaps mercedesae</name>
    <dbReference type="NCBI Taxonomy" id="418985"/>
    <lineage>
        <taxon>Eukaryota</taxon>
        <taxon>Metazoa</taxon>
        <taxon>Ecdysozoa</taxon>
        <taxon>Arthropoda</taxon>
        <taxon>Chelicerata</taxon>
        <taxon>Arachnida</taxon>
        <taxon>Acari</taxon>
        <taxon>Parasitiformes</taxon>
        <taxon>Mesostigmata</taxon>
        <taxon>Gamasina</taxon>
        <taxon>Dermanyssoidea</taxon>
        <taxon>Laelapidae</taxon>
        <taxon>Tropilaelaps</taxon>
    </lineage>
</organism>
<dbReference type="Pfam" id="PF13499">
    <property type="entry name" value="EF-hand_7"/>
    <property type="match status" value="1"/>
</dbReference>
<keyword evidence="2" id="KW-0106">Calcium</keyword>
<name>A0A1V9XEW7_9ACAR</name>
<dbReference type="InterPro" id="IPR050145">
    <property type="entry name" value="Centrin_CML-like"/>
</dbReference>
<dbReference type="AlphaFoldDB" id="A0A1V9XEW7"/>
<dbReference type="Proteomes" id="UP000192247">
    <property type="component" value="Unassembled WGS sequence"/>
</dbReference>
<feature type="domain" description="EF-hand" evidence="3">
    <location>
        <begin position="140"/>
        <end position="163"/>
    </location>
</feature>
<dbReference type="InterPro" id="IPR011992">
    <property type="entry name" value="EF-hand-dom_pair"/>
</dbReference>
<dbReference type="FunFam" id="1.10.238.10:FF:000003">
    <property type="entry name" value="Calmodulin A"/>
    <property type="match status" value="1"/>
</dbReference>
<reference evidence="4 5" key="1">
    <citation type="journal article" date="2017" name="Gigascience">
        <title>Draft genome of the honey bee ectoparasitic mite, Tropilaelaps mercedesae, is shaped by the parasitic life history.</title>
        <authorList>
            <person name="Dong X."/>
            <person name="Armstrong S.D."/>
            <person name="Xia D."/>
            <person name="Makepeace B.L."/>
            <person name="Darby A.C."/>
            <person name="Kadowaki T."/>
        </authorList>
    </citation>
    <scope>NUCLEOTIDE SEQUENCE [LARGE SCALE GENOMIC DNA]</scope>
    <source>
        <strain evidence="4">Wuxi-XJTLU</strain>
    </source>
</reference>
<evidence type="ECO:0000259" key="3">
    <source>
        <dbReference type="PROSITE" id="PS50222"/>
    </source>
</evidence>
<dbReference type="SUPFAM" id="SSF47473">
    <property type="entry name" value="EF-hand"/>
    <property type="match status" value="1"/>
</dbReference>
<dbReference type="STRING" id="418985.A0A1V9XEW7"/>
<gene>
    <name evidence="4" type="ORF">BIW11_10594</name>
</gene>
<dbReference type="EMBL" id="MNPL01012535">
    <property type="protein sequence ID" value="OQR72087.1"/>
    <property type="molecule type" value="Genomic_DNA"/>
</dbReference>